<dbReference type="Gene3D" id="1.10.287.950">
    <property type="entry name" value="Methyl-accepting chemotaxis protein"/>
    <property type="match status" value="1"/>
</dbReference>
<keyword evidence="1 2" id="KW-0807">Transducer</keyword>
<protein>
    <recommendedName>
        <fullName evidence="3">Methyl-accepting transducer domain-containing protein</fullName>
    </recommendedName>
</protein>
<dbReference type="SMART" id="SM00283">
    <property type="entry name" value="MA"/>
    <property type="match status" value="1"/>
</dbReference>
<proteinExistence type="predicted"/>
<dbReference type="InterPro" id="IPR004089">
    <property type="entry name" value="MCPsignal_dom"/>
</dbReference>
<keyword evidence="5" id="KW-1185">Reference proteome</keyword>
<dbReference type="AlphaFoldDB" id="A0A859FK73"/>
<evidence type="ECO:0000256" key="1">
    <source>
        <dbReference type="ARBA" id="ARBA00023224"/>
    </source>
</evidence>
<sequence>MPMYQEGTIVGVMKVATDITSRQQNIRGVVNRLEQTSSKLKEQAVLGLSHHESLTSMMNQIEEVSSSNTDVLGALHTKASDIEGIVKTIKAIASQTNLLALNAAIEAARAGEHGRGFEVVSKEVRKLANQVDREIAEVNDHIKEFNQEIGNMSTGTTAIQKDLRLSTKQIEEASDIYDEIVELGKSLQREEMELNWII</sequence>
<dbReference type="PROSITE" id="PS50111">
    <property type="entry name" value="CHEMOTAXIS_TRANSDUC_2"/>
    <property type="match status" value="1"/>
</dbReference>
<gene>
    <name evidence="4" type="ORF">FLK61_27565</name>
</gene>
<dbReference type="GO" id="GO:0016020">
    <property type="term" value="C:membrane"/>
    <property type="evidence" value="ECO:0007669"/>
    <property type="project" value="InterPro"/>
</dbReference>
<dbReference type="Proteomes" id="UP000318138">
    <property type="component" value="Chromosome"/>
</dbReference>
<accession>A0A859FK73</accession>
<evidence type="ECO:0000313" key="5">
    <source>
        <dbReference type="Proteomes" id="UP000318138"/>
    </source>
</evidence>
<reference evidence="5" key="1">
    <citation type="submission" date="2019-07" db="EMBL/GenBank/DDBJ databases">
        <title>Bacillus alkalisoli sp. nov. isolated from saline soil.</title>
        <authorList>
            <person name="Sun J.-Q."/>
            <person name="Xu L."/>
        </authorList>
    </citation>
    <scope>NUCLEOTIDE SEQUENCE [LARGE SCALE GENOMIC DNA]</scope>
    <source>
        <strain evidence="5">M4U3P1</strain>
    </source>
</reference>
<dbReference type="EMBL" id="CP041372">
    <property type="protein sequence ID" value="QKS73179.1"/>
    <property type="molecule type" value="Genomic_DNA"/>
</dbReference>
<evidence type="ECO:0000256" key="2">
    <source>
        <dbReference type="PROSITE-ProRule" id="PRU00284"/>
    </source>
</evidence>
<dbReference type="SUPFAM" id="SSF58104">
    <property type="entry name" value="Methyl-accepting chemotaxis protein (MCP) signaling domain"/>
    <property type="match status" value="1"/>
</dbReference>
<dbReference type="PANTHER" id="PTHR32089:SF112">
    <property type="entry name" value="LYSOZYME-LIKE PROTEIN-RELATED"/>
    <property type="match status" value="1"/>
</dbReference>
<evidence type="ECO:0000259" key="3">
    <source>
        <dbReference type="PROSITE" id="PS50111"/>
    </source>
</evidence>
<dbReference type="GO" id="GO:0007165">
    <property type="term" value="P:signal transduction"/>
    <property type="evidence" value="ECO:0007669"/>
    <property type="project" value="UniProtKB-KW"/>
</dbReference>
<dbReference type="KEGG" id="psua:FLK61_27565"/>
<name>A0A859FK73_9BACI</name>
<dbReference type="Pfam" id="PF00015">
    <property type="entry name" value="MCPsignal"/>
    <property type="match status" value="1"/>
</dbReference>
<dbReference type="PANTHER" id="PTHR32089">
    <property type="entry name" value="METHYL-ACCEPTING CHEMOTAXIS PROTEIN MCPB"/>
    <property type="match status" value="1"/>
</dbReference>
<evidence type="ECO:0000313" key="4">
    <source>
        <dbReference type="EMBL" id="QKS73179.1"/>
    </source>
</evidence>
<feature type="domain" description="Methyl-accepting transducer" evidence="3">
    <location>
        <begin position="1"/>
        <end position="198"/>
    </location>
</feature>
<organism evidence="4 5">
    <name type="scientific">Paenalkalicoccus suaedae</name>
    <dbReference type="NCBI Taxonomy" id="2592382"/>
    <lineage>
        <taxon>Bacteria</taxon>
        <taxon>Bacillati</taxon>
        <taxon>Bacillota</taxon>
        <taxon>Bacilli</taxon>
        <taxon>Bacillales</taxon>
        <taxon>Bacillaceae</taxon>
        <taxon>Paenalkalicoccus</taxon>
    </lineage>
</organism>